<evidence type="ECO:0000313" key="2">
    <source>
        <dbReference type="Proteomes" id="UP000011661"/>
    </source>
</evidence>
<protein>
    <submittedName>
        <fullName evidence="1">Uncharacterized protein</fullName>
    </submittedName>
</protein>
<dbReference type="STRING" id="1230460.C495_13576"/>
<dbReference type="AlphaFoldDB" id="L9W1Q2"/>
<organism evidence="1 2">
    <name type="scientific">Natronorubrum sulfidifaciens JCM 14089</name>
    <dbReference type="NCBI Taxonomy" id="1230460"/>
    <lineage>
        <taxon>Archaea</taxon>
        <taxon>Methanobacteriati</taxon>
        <taxon>Methanobacteriota</taxon>
        <taxon>Stenosarchaea group</taxon>
        <taxon>Halobacteria</taxon>
        <taxon>Halobacteriales</taxon>
        <taxon>Natrialbaceae</taxon>
        <taxon>Natronorubrum</taxon>
    </lineage>
</organism>
<dbReference type="PATRIC" id="fig|1230460.4.peg.2762"/>
<accession>L9W1Q2</accession>
<comment type="caution">
    <text evidence="1">The sequence shown here is derived from an EMBL/GenBank/DDBJ whole genome shotgun (WGS) entry which is preliminary data.</text>
</comment>
<gene>
    <name evidence="1" type="ORF">C495_13576</name>
</gene>
<proteinExistence type="predicted"/>
<dbReference type="EMBL" id="AOHX01000043">
    <property type="protein sequence ID" value="ELY43419.1"/>
    <property type="molecule type" value="Genomic_DNA"/>
</dbReference>
<dbReference type="Proteomes" id="UP000011661">
    <property type="component" value="Unassembled WGS sequence"/>
</dbReference>
<dbReference type="RefSeq" id="WP_008163795.1">
    <property type="nucleotide sequence ID" value="NZ_AOHX01000043.1"/>
</dbReference>
<name>L9W1Q2_9EURY</name>
<sequence>MAMPEPSRRSVLQALGGVGLGVAASRQPHWPGFFGGYIEAAPLEPLLDADAHDDQLPPDAFVTPHDDDLLVDLDPLHAALERPDEQVTLSRREFGATFTALEELPVFYPHRHEGHDHPAVARGLYIRDLEYTYRVQLVPWCSDAWWIRTRGTPEGWASCRERYSSP</sequence>
<dbReference type="eggNOG" id="ENOG502N5SP">
    <property type="taxonomic scope" value="Archaea"/>
</dbReference>
<evidence type="ECO:0000313" key="1">
    <source>
        <dbReference type="EMBL" id="ELY43419.1"/>
    </source>
</evidence>
<keyword evidence="2" id="KW-1185">Reference proteome</keyword>
<reference evidence="1 2" key="1">
    <citation type="journal article" date="2014" name="PLoS Genet.">
        <title>Phylogenetically driven sequencing of extremely halophilic archaea reveals strategies for static and dynamic osmo-response.</title>
        <authorList>
            <person name="Becker E.A."/>
            <person name="Seitzer P.M."/>
            <person name="Tritt A."/>
            <person name="Larsen D."/>
            <person name="Krusor M."/>
            <person name="Yao A.I."/>
            <person name="Wu D."/>
            <person name="Madern D."/>
            <person name="Eisen J.A."/>
            <person name="Darling A.E."/>
            <person name="Facciotti M.T."/>
        </authorList>
    </citation>
    <scope>NUCLEOTIDE SEQUENCE [LARGE SCALE GENOMIC DNA]</scope>
    <source>
        <strain evidence="1 2">JCM 14089</strain>
    </source>
</reference>